<dbReference type="SUPFAM" id="SSF55874">
    <property type="entry name" value="ATPase domain of HSP90 chaperone/DNA topoisomerase II/histidine kinase"/>
    <property type="match status" value="1"/>
</dbReference>
<dbReference type="EnsemblBacteria" id="ABY34437">
    <property type="protein sequence ID" value="ABY34437"/>
    <property type="gene ID" value="Caur_1208"/>
</dbReference>
<dbReference type="GO" id="GO:0005886">
    <property type="term" value="C:plasma membrane"/>
    <property type="evidence" value="ECO:0000318"/>
    <property type="project" value="GO_Central"/>
</dbReference>
<dbReference type="EMBL" id="CP000909">
    <property type="protein sequence ID" value="ABY34437.1"/>
    <property type="molecule type" value="Genomic_DNA"/>
</dbReference>
<feature type="region of interest" description="Disordered" evidence="9">
    <location>
        <begin position="1"/>
        <end position="31"/>
    </location>
</feature>
<dbReference type="InterPro" id="IPR029016">
    <property type="entry name" value="GAF-like_dom_sf"/>
</dbReference>
<dbReference type="Gene3D" id="3.30.565.10">
    <property type="entry name" value="Histidine kinase-like ATPase, C-terminal domain"/>
    <property type="match status" value="1"/>
</dbReference>
<dbReference type="GO" id="GO:0000155">
    <property type="term" value="F:phosphorelay sensor kinase activity"/>
    <property type="evidence" value="ECO:0007669"/>
    <property type="project" value="InterPro"/>
</dbReference>
<proteinExistence type="predicted"/>
<feature type="domain" description="Histidine kinase/HSP90-like ATPase" evidence="10">
    <location>
        <begin position="327"/>
        <end position="418"/>
    </location>
</feature>
<dbReference type="Gene3D" id="1.20.5.1930">
    <property type="match status" value="1"/>
</dbReference>
<dbReference type="HOGENOM" id="CLU_628058_0_0_0"/>
<dbReference type="Gene3D" id="3.30.450.40">
    <property type="match status" value="1"/>
</dbReference>
<evidence type="ECO:0000313" key="12">
    <source>
        <dbReference type="Proteomes" id="UP000002008"/>
    </source>
</evidence>
<dbReference type="STRING" id="324602.Caur_1208"/>
<protein>
    <recommendedName>
        <fullName evidence="2">histidine kinase</fullName>
        <ecNumber evidence="2">2.7.13.3</ecNumber>
    </recommendedName>
</protein>
<evidence type="ECO:0000256" key="2">
    <source>
        <dbReference type="ARBA" id="ARBA00012438"/>
    </source>
</evidence>
<evidence type="ECO:0000256" key="8">
    <source>
        <dbReference type="ARBA" id="ARBA00023012"/>
    </source>
</evidence>
<dbReference type="PATRIC" id="fig|324602.8.peg.1384"/>
<dbReference type="InterPro" id="IPR050482">
    <property type="entry name" value="Sensor_HK_TwoCompSys"/>
</dbReference>
<dbReference type="Pfam" id="PF07730">
    <property type="entry name" value="HisKA_3"/>
    <property type="match status" value="1"/>
</dbReference>
<name>A9WJY6_CHLAA</name>
<keyword evidence="4" id="KW-0808">Transferase</keyword>
<comment type="catalytic activity">
    <reaction evidence="1">
        <text>ATP + protein L-histidine = ADP + protein N-phospho-L-histidine.</text>
        <dbReference type="EC" id="2.7.13.3"/>
    </reaction>
</comment>
<sequence>MAEWAGGQGTQEQAVDKGPVTTDRPRPDRISPMNTARRLLRYLGHQRLPHVVVQIGCEILGAQRGALYLLDQNQEVTLIAQYPDDKDVQVPDDLDEARLSWHTLHDFLPQLVDCAHDHEARFHYCSGGDCWLTLSIPLQWEGQNIAVVQLSYKPDVTIDQTSMLGLVYEYAELAALTLVQHWRCIHPAHSSGTQAVPPSSLTNDYSFSSGVSLALAVSEAERARIARDLHDGARSAILGVQLHLEALRLACMQGDSLAIQDHLARGRAALDAIEQELSHIVRDLYPPQVGEADFPTVLVNLSERWSAATRIPVEYAFAPNIPVLETAQVIALYRIVQEALANCNRHAQASRVTISLACADDTLLLTVADNGRGGANLRGGGIGLLSMAQRAHAIGASFHIDSPPDQGTRIEVKLPLRRREPDVHVCSGDCHEGADE</sequence>
<dbReference type="InterPro" id="IPR011712">
    <property type="entry name" value="Sig_transdc_His_kin_sub3_dim/P"/>
</dbReference>
<dbReference type="Proteomes" id="UP000002008">
    <property type="component" value="Chromosome"/>
</dbReference>
<evidence type="ECO:0000259" key="10">
    <source>
        <dbReference type="SMART" id="SM00387"/>
    </source>
</evidence>
<dbReference type="EC" id="2.7.13.3" evidence="2"/>
<keyword evidence="8" id="KW-0902">Two-component regulatory system</keyword>
<dbReference type="RefSeq" id="WP_012257093.1">
    <property type="nucleotide sequence ID" value="NC_010175.1"/>
</dbReference>
<evidence type="ECO:0000256" key="1">
    <source>
        <dbReference type="ARBA" id="ARBA00000085"/>
    </source>
</evidence>
<dbReference type="InParanoid" id="A9WJY6"/>
<gene>
    <name evidence="11" type="ordered locus">Caur_1208</name>
</gene>
<dbReference type="GO" id="GO:0005524">
    <property type="term" value="F:ATP binding"/>
    <property type="evidence" value="ECO:0007669"/>
    <property type="project" value="UniProtKB-KW"/>
</dbReference>
<dbReference type="KEGG" id="cau:Caur_1208"/>
<evidence type="ECO:0000256" key="9">
    <source>
        <dbReference type="SAM" id="MobiDB-lite"/>
    </source>
</evidence>
<dbReference type="eggNOG" id="COG4564">
    <property type="taxonomic scope" value="Bacteria"/>
</dbReference>
<dbReference type="CDD" id="cd16917">
    <property type="entry name" value="HATPase_UhpB-NarQ-NarX-like"/>
    <property type="match status" value="1"/>
</dbReference>
<dbReference type="GO" id="GO:0046983">
    <property type="term" value="F:protein dimerization activity"/>
    <property type="evidence" value="ECO:0007669"/>
    <property type="project" value="InterPro"/>
</dbReference>
<evidence type="ECO:0000256" key="7">
    <source>
        <dbReference type="ARBA" id="ARBA00022840"/>
    </source>
</evidence>
<evidence type="ECO:0000256" key="5">
    <source>
        <dbReference type="ARBA" id="ARBA00022741"/>
    </source>
</evidence>
<evidence type="ECO:0000256" key="6">
    <source>
        <dbReference type="ARBA" id="ARBA00022777"/>
    </source>
</evidence>
<evidence type="ECO:0000313" key="11">
    <source>
        <dbReference type="EMBL" id="ABY34437.1"/>
    </source>
</evidence>
<dbReference type="Pfam" id="PF02518">
    <property type="entry name" value="HATPase_c"/>
    <property type="match status" value="1"/>
</dbReference>
<dbReference type="SMR" id="A9WJY6"/>
<keyword evidence="7 11" id="KW-0067">ATP-binding</keyword>
<dbReference type="PANTHER" id="PTHR24421:SF10">
    <property type="entry name" value="NITRATE_NITRITE SENSOR PROTEIN NARQ"/>
    <property type="match status" value="1"/>
</dbReference>
<dbReference type="InterPro" id="IPR036890">
    <property type="entry name" value="HATPase_C_sf"/>
</dbReference>
<dbReference type="SMART" id="SM00387">
    <property type="entry name" value="HATPase_c"/>
    <property type="match status" value="1"/>
</dbReference>
<dbReference type="GO" id="GO:0004672">
    <property type="term" value="F:protein kinase activity"/>
    <property type="evidence" value="ECO:0000318"/>
    <property type="project" value="GO_Central"/>
</dbReference>
<accession>A9WJY6</accession>
<dbReference type="AlphaFoldDB" id="A9WJY6"/>
<organism evidence="11 12">
    <name type="scientific">Chloroflexus aurantiacus (strain ATCC 29366 / DSM 635 / J-10-fl)</name>
    <dbReference type="NCBI Taxonomy" id="324602"/>
    <lineage>
        <taxon>Bacteria</taxon>
        <taxon>Bacillati</taxon>
        <taxon>Chloroflexota</taxon>
        <taxon>Chloroflexia</taxon>
        <taxon>Chloroflexales</taxon>
        <taxon>Chloroflexineae</taxon>
        <taxon>Chloroflexaceae</taxon>
        <taxon>Chloroflexus</taxon>
    </lineage>
</organism>
<keyword evidence="12" id="KW-1185">Reference proteome</keyword>
<reference evidence="12" key="1">
    <citation type="journal article" date="2011" name="BMC Genomics">
        <title>Complete genome sequence of the filamentous anoxygenic phototrophic bacterium Chloroflexus aurantiacus.</title>
        <authorList>
            <person name="Tang K.H."/>
            <person name="Barry K."/>
            <person name="Chertkov O."/>
            <person name="Dalin E."/>
            <person name="Han C.S."/>
            <person name="Hauser L.J."/>
            <person name="Honchak B.M."/>
            <person name="Karbach L.E."/>
            <person name="Land M.L."/>
            <person name="Lapidus A."/>
            <person name="Larimer F.W."/>
            <person name="Mikhailova N."/>
            <person name="Pitluck S."/>
            <person name="Pierson B.K."/>
            <person name="Blankenship R.E."/>
        </authorList>
    </citation>
    <scope>NUCLEOTIDE SEQUENCE [LARGE SCALE GENOMIC DNA]</scope>
    <source>
        <strain evidence="12">ATCC 29366 / DSM 635 / J-10-fl</strain>
    </source>
</reference>
<keyword evidence="5" id="KW-0547">Nucleotide-binding</keyword>
<dbReference type="PANTHER" id="PTHR24421">
    <property type="entry name" value="NITRATE/NITRITE SENSOR PROTEIN NARX-RELATED"/>
    <property type="match status" value="1"/>
</dbReference>
<dbReference type="InterPro" id="IPR003594">
    <property type="entry name" value="HATPase_dom"/>
</dbReference>
<keyword evidence="3" id="KW-0597">Phosphoprotein</keyword>
<evidence type="ECO:0000256" key="4">
    <source>
        <dbReference type="ARBA" id="ARBA00022679"/>
    </source>
</evidence>
<dbReference type="SUPFAM" id="SSF55781">
    <property type="entry name" value="GAF domain-like"/>
    <property type="match status" value="1"/>
</dbReference>
<keyword evidence="6" id="KW-0418">Kinase</keyword>
<evidence type="ECO:0000256" key="3">
    <source>
        <dbReference type="ARBA" id="ARBA00022553"/>
    </source>
</evidence>